<keyword evidence="3" id="KW-1185">Reference proteome</keyword>
<feature type="chain" id="PRO_5046203265" evidence="1">
    <location>
        <begin position="21"/>
        <end position="237"/>
    </location>
</feature>
<keyword evidence="1" id="KW-0732">Signal</keyword>
<dbReference type="Proteomes" id="UP001596047">
    <property type="component" value="Unassembled WGS sequence"/>
</dbReference>
<sequence>MKRRFIILFAALVAATAALSACSSNSPSTTANETPEEKSVVYVGNDTIGDTLTKDHLKKLGFEVTEMTDREITDTKAKNYSLVYINSSISSAGNIGTKLYNTAVPVIYASSKVTSYNDMTGTQENTDFGKVLGTKLNIKDSKHPIASGLSGSVDVYKENGGFEFIVPTGDAAVIATAADDDKKALIAVYDKGVKNGIGNAAPARRVFMYLAPEDLIYTTDNGWKLFDSAVQWAVGEK</sequence>
<reference evidence="3" key="1">
    <citation type="journal article" date="2019" name="Int. J. Syst. Evol. Microbiol.">
        <title>The Global Catalogue of Microorganisms (GCM) 10K type strain sequencing project: providing services to taxonomists for standard genome sequencing and annotation.</title>
        <authorList>
            <consortium name="The Broad Institute Genomics Platform"/>
            <consortium name="The Broad Institute Genome Sequencing Center for Infectious Disease"/>
            <person name="Wu L."/>
            <person name="Ma J."/>
        </authorList>
    </citation>
    <scope>NUCLEOTIDE SEQUENCE [LARGE SCALE GENOMIC DNA]</scope>
    <source>
        <strain evidence="3">CGMCC 1.3240</strain>
    </source>
</reference>
<proteinExistence type="predicted"/>
<dbReference type="SUPFAM" id="SSF52317">
    <property type="entry name" value="Class I glutamine amidotransferase-like"/>
    <property type="match status" value="1"/>
</dbReference>
<gene>
    <name evidence="2" type="ORF">ACFPYJ_31845</name>
</gene>
<feature type="signal peptide" evidence="1">
    <location>
        <begin position="1"/>
        <end position="20"/>
    </location>
</feature>
<organism evidence="2 3">
    <name type="scientific">Paenibacillus solisilvae</name>
    <dbReference type="NCBI Taxonomy" id="2486751"/>
    <lineage>
        <taxon>Bacteria</taxon>
        <taxon>Bacillati</taxon>
        <taxon>Bacillota</taxon>
        <taxon>Bacilli</taxon>
        <taxon>Bacillales</taxon>
        <taxon>Paenibacillaceae</taxon>
        <taxon>Paenibacillus</taxon>
    </lineage>
</organism>
<evidence type="ECO:0000256" key="1">
    <source>
        <dbReference type="SAM" id="SignalP"/>
    </source>
</evidence>
<dbReference type="RefSeq" id="WP_379192392.1">
    <property type="nucleotide sequence ID" value="NZ_JBHSOW010000130.1"/>
</dbReference>
<accession>A0ABW0WBF7</accession>
<dbReference type="InterPro" id="IPR029062">
    <property type="entry name" value="Class_I_gatase-like"/>
</dbReference>
<dbReference type="EMBL" id="JBHSOW010000130">
    <property type="protein sequence ID" value="MFC5653635.1"/>
    <property type="molecule type" value="Genomic_DNA"/>
</dbReference>
<comment type="caution">
    <text evidence="2">The sequence shown here is derived from an EMBL/GenBank/DDBJ whole genome shotgun (WGS) entry which is preliminary data.</text>
</comment>
<protein>
    <submittedName>
        <fullName evidence="2">Uncharacterized protein</fullName>
    </submittedName>
</protein>
<evidence type="ECO:0000313" key="3">
    <source>
        <dbReference type="Proteomes" id="UP001596047"/>
    </source>
</evidence>
<dbReference type="PROSITE" id="PS51257">
    <property type="entry name" value="PROKAR_LIPOPROTEIN"/>
    <property type="match status" value="1"/>
</dbReference>
<evidence type="ECO:0000313" key="2">
    <source>
        <dbReference type="EMBL" id="MFC5653635.1"/>
    </source>
</evidence>
<name>A0ABW0WBF7_9BACL</name>